<dbReference type="GO" id="GO:0004386">
    <property type="term" value="F:helicase activity"/>
    <property type="evidence" value="ECO:0007669"/>
    <property type="project" value="UniProtKB-KW"/>
</dbReference>
<organism evidence="5 6">
    <name type="scientific">Sporosarcina limicola</name>
    <dbReference type="NCBI Taxonomy" id="34101"/>
    <lineage>
        <taxon>Bacteria</taxon>
        <taxon>Bacillati</taxon>
        <taxon>Bacillota</taxon>
        <taxon>Bacilli</taxon>
        <taxon>Bacillales</taxon>
        <taxon>Caryophanaceae</taxon>
        <taxon>Sporosarcina</taxon>
    </lineage>
</organism>
<protein>
    <submittedName>
        <fullName evidence="5">ATP-dependent Lhr-like helicase</fullName>
        <ecNumber evidence="5">3.6.4.-</ecNumber>
    </submittedName>
</protein>
<reference evidence="5" key="1">
    <citation type="submission" date="2020-10" db="EMBL/GenBank/DDBJ databases">
        <title>Genomic Encyclopedia of Type Strains, Phase IV (KMG-IV): sequencing the most valuable type-strain genomes for metagenomic binning, comparative biology and taxonomic classification.</title>
        <authorList>
            <person name="Goeker M."/>
        </authorList>
    </citation>
    <scope>NUCLEOTIDE SEQUENCE</scope>
    <source>
        <strain evidence="5">DSM 13886</strain>
    </source>
</reference>
<accession>A0A927MJE1</accession>
<dbReference type="EC" id="3.6.4.-" evidence="5"/>
<dbReference type="EMBL" id="JADBEL010000014">
    <property type="protein sequence ID" value="MBE1555475.1"/>
    <property type="molecule type" value="Genomic_DNA"/>
</dbReference>
<keyword evidence="5" id="KW-0378">Hydrolase</keyword>
<dbReference type="GO" id="GO:0005524">
    <property type="term" value="F:ATP binding"/>
    <property type="evidence" value="ECO:0007669"/>
    <property type="project" value="UniProtKB-KW"/>
</dbReference>
<dbReference type="InterPro" id="IPR001650">
    <property type="entry name" value="Helicase_C-like"/>
</dbReference>
<evidence type="ECO:0000259" key="3">
    <source>
        <dbReference type="PROSITE" id="PS51192"/>
    </source>
</evidence>
<keyword evidence="5" id="KW-0347">Helicase</keyword>
<dbReference type="SMART" id="SM00490">
    <property type="entry name" value="HELICc"/>
    <property type="match status" value="1"/>
</dbReference>
<dbReference type="Pfam" id="PF00271">
    <property type="entry name" value="Helicase_C"/>
    <property type="match status" value="1"/>
</dbReference>
<evidence type="ECO:0000256" key="2">
    <source>
        <dbReference type="ARBA" id="ARBA00022840"/>
    </source>
</evidence>
<name>A0A927MJE1_9BACL</name>
<keyword evidence="6" id="KW-1185">Reference proteome</keyword>
<dbReference type="PROSITE" id="PS51192">
    <property type="entry name" value="HELICASE_ATP_BIND_1"/>
    <property type="match status" value="1"/>
</dbReference>
<keyword evidence="1" id="KW-0547">Nucleotide-binding</keyword>
<evidence type="ECO:0000259" key="4">
    <source>
        <dbReference type="PROSITE" id="PS51194"/>
    </source>
</evidence>
<dbReference type="GO" id="GO:0003677">
    <property type="term" value="F:DNA binding"/>
    <property type="evidence" value="ECO:0007669"/>
    <property type="project" value="TreeGrafter"/>
</dbReference>
<evidence type="ECO:0000313" key="6">
    <source>
        <dbReference type="Proteomes" id="UP000658225"/>
    </source>
</evidence>
<feature type="domain" description="Helicase C-terminal" evidence="4">
    <location>
        <begin position="241"/>
        <end position="399"/>
    </location>
</feature>
<dbReference type="SUPFAM" id="SSF52540">
    <property type="entry name" value="P-loop containing nucleoside triphosphate hydrolases"/>
    <property type="match status" value="1"/>
</dbReference>
<dbReference type="Gene3D" id="3.40.50.300">
    <property type="entry name" value="P-loop containing nucleotide triphosphate hydrolases"/>
    <property type="match status" value="2"/>
</dbReference>
<dbReference type="PANTHER" id="PTHR47962">
    <property type="entry name" value="ATP-DEPENDENT HELICASE LHR-RELATED-RELATED"/>
    <property type="match status" value="1"/>
</dbReference>
<dbReference type="PROSITE" id="PS51194">
    <property type="entry name" value="HELICASE_CTER"/>
    <property type="match status" value="1"/>
</dbReference>
<dbReference type="InterPro" id="IPR014001">
    <property type="entry name" value="Helicase_ATP-bd"/>
</dbReference>
<gene>
    <name evidence="5" type="ORF">H4683_002595</name>
</gene>
<dbReference type="Pfam" id="PF00270">
    <property type="entry name" value="DEAD"/>
    <property type="match status" value="1"/>
</dbReference>
<dbReference type="InterPro" id="IPR011545">
    <property type="entry name" value="DEAD/DEAH_box_helicase_dom"/>
</dbReference>
<proteinExistence type="predicted"/>
<dbReference type="AlphaFoldDB" id="A0A927MJE1"/>
<feature type="domain" description="Helicase ATP-binding" evidence="3">
    <location>
        <begin position="32"/>
        <end position="211"/>
    </location>
</feature>
<dbReference type="SMART" id="SM00487">
    <property type="entry name" value="DEXDc"/>
    <property type="match status" value="1"/>
</dbReference>
<dbReference type="Proteomes" id="UP000658225">
    <property type="component" value="Unassembled WGS sequence"/>
</dbReference>
<comment type="caution">
    <text evidence="5">The sequence shown here is derived from an EMBL/GenBank/DDBJ whole genome shotgun (WGS) entry which is preliminary data.</text>
</comment>
<dbReference type="PANTHER" id="PTHR47962:SF5">
    <property type="entry name" value="ATP-DEPENDENT HELICASE LHR-RELATED"/>
    <property type="match status" value="1"/>
</dbReference>
<sequence length="711" mass="81621">MSSFQLLSKSMQQKIWDMKWDRFTPIQDQTIPIIMTTTNDVVISSATASGKTEAAFLPILSMIEERADEGLKVLYVSPLKALINNQFDRIEKLCEYNQIAIHKWHGDVTQSKKKKLIQNPTGILQITPESIESLFINRTGHIHHLFKNLEFIVIDEIHSFIGSERGAQLRSLLSRIEPYANSRPRIVGLSATIDNFSVVKDWVNYQQPDNVEIVEAKGSDKELLYHLMHFNLEEDRKKPVALFEDIRNLTRNQKAIVFCNSRGDVEESTVMLNRLAEREHVGETYYAHHSSIDKAEREYVEKSMIESKTPKSVIATSSLELGIDIGDVDIVIQIDSTFTVSSLKQRLGRSGRKMNANQILQLYTTSSDDLLQSVAVMELIVEKWIEPAQSISAPYDILFHQIISLCAETNGLNQDELLLRMKRNDVFHHIAEEDIQQIILDMIANDYLEAIKGSGEVIVGLEGERLLRSKEFYAVFMSPEEYIVLEGIRKIGAIDKTPMVNVGENIILAGKLWTIIVVDSNTNKVYVQKAVNAKRPHYSGGGVKIHERIGQKMMEIRCSKNKIAYMNDEATYALEEARAPYHHYEVNPLKRVVWENREGIIIETYTGTTIAKTLLWALRYMGVTPTKLDGVGRIFIQRSNHEIMDVLREIKDRYWKDEDFLGVTLDHERYVTKYSNFLSDNYQIAMHIENEIDIDGMKEHFNNHDYIHIRS</sequence>
<evidence type="ECO:0000256" key="1">
    <source>
        <dbReference type="ARBA" id="ARBA00022741"/>
    </source>
</evidence>
<keyword evidence="2" id="KW-0067">ATP-binding</keyword>
<dbReference type="GO" id="GO:0016887">
    <property type="term" value="F:ATP hydrolysis activity"/>
    <property type="evidence" value="ECO:0007669"/>
    <property type="project" value="TreeGrafter"/>
</dbReference>
<evidence type="ECO:0000313" key="5">
    <source>
        <dbReference type="EMBL" id="MBE1555475.1"/>
    </source>
</evidence>
<dbReference type="InterPro" id="IPR027417">
    <property type="entry name" value="P-loop_NTPase"/>
</dbReference>
<dbReference type="InterPro" id="IPR052511">
    <property type="entry name" value="ATP-dep_Helicase"/>
</dbReference>
<dbReference type="RefSeq" id="WP_192599195.1">
    <property type="nucleotide sequence ID" value="NZ_JADBEL010000014.1"/>
</dbReference>